<gene>
    <name evidence="5" type="primary">LOC125779417</name>
</gene>
<dbReference type="PROSITE" id="PS50090">
    <property type="entry name" value="MYB_LIKE"/>
    <property type="match status" value="1"/>
</dbReference>
<dbReference type="GeneID" id="125779417"/>
<dbReference type="SMART" id="SM00595">
    <property type="entry name" value="MADF"/>
    <property type="match status" value="1"/>
</dbReference>
<feature type="domain" description="Myb-like" evidence="2">
    <location>
        <begin position="1"/>
        <end position="56"/>
    </location>
</feature>
<dbReference type="Proteomes" id="UP001652620">
    <property type="component" value="Chromosome 6"/>
</dbReference>
<feature type="region of interest" description="Disordered" evidence="1">
    <location>
        <begin position="176"/>
        <end position="217"/>
    </location>
</feature>
<name>A0ABM3K5F5_BACDO</name>
<dbReference type="RefSeq" id="XP_049316725.1">
    <property type="nucleotide sequence ID" value="XM_049460768.1"/>
</dbReference>
<dbReference type="PROSITE" id="PS51029">
    <property type="entry name" value="MADF"/>
    <property type="match status" value="1"/>
</dbReference>
<evidence type="ECO:0000313" key="4">
    <source>
        <dbReference type="Proteomes" id="UP001652620"/>
    </source>
</evidence>
<reference evidence="5" key="1">
    <citation type="submission" date="2025-08" db="UniProtKB">
        <authorList>
            <consortium name="RefSeq"/>
        </authorList>
    </citation>
    <scope>IDENTIFICATION</scope>
    <source>
        <tissue evidence="5">Adult</tissue>
    </source>
</reference>
<keyword evidence="4" id="KW-1185">Reference proteome</keyword>
<dbReference type="InterPro" id="IPR001005">
    <property type="entry name" value="SANT/Myb"/>
</dbReference>
<dbReference type="PANTHER" id="PTHR12243:SF67">
    <property type="entry name" value="COREPRESSOR OF PANGOLIN, ISOFORM A-RELATED"/>
    <property type="match status" value="1"/>
</dbReference>
<dbReference type="InterPro" id="IPR039353">
    <property type="entry name" value="TF_Adf1"/>
</dbReference>
<feature type="compositionally biased region" description="Low complexity" evidence="1">
    <location>
        <begin position="183"/>
        <end position="194"/>
    </location>
</feature>
<evidence type="ECO:0000259" key="2">
    <source>
        <dbReference type="PROSITE" id="PS50090"/>
    </source>
</evidence>
<proteinExistence type="predicted"/>
<feature type="domain" description="MADF" evidence="3">
    <location>
        <begin position="5"/>
        <end position="94"/>
    </location>
</feature>
<organism evidence="4 5">
    <name type="scientific">Bactrocera dorsalis</name>
    <name type="common">Oriental fruit fly</name>
    <name type="synonym">Dacus dorsalis</name>
    <dbReference type="NCBI Taxonomy" id="27457"/>
    <lineage>
        <taxon>Eukaryota</taxon>
        <taxon>Metazoa</taxon>
        <taxon>Ecdysozoa</taxon>
        <taxon>Arthropoda</taxon>
        <taxon>Hexapoda</taxon>
        <taxon>Insecta</taxon>
        <taxon>Pterygota</taxon>
        <taxon>Neoptera</taxon>
        <taxon>Endopterygota</taxon>
        <taxon>Diptera</taxon>
        <taxon>Brachycera</taxon>
        <taxon>Muscomorpha</taxon>
        <taxon>Tephritoidea</taxon>
        <taxon>Tephritidae</taxon>
        <taxon>Bactrocera</taxon>
        <taxon>Bactrocera</taxon>
    </lineage>
</organism>
<evidence type="ECO:0000256" key="1">
    <source>
        <dbReference type="SAM" id="MobiDB-lite"/>
    </source>
</evidence>
<dbReference type="Pfam" id="PF10545">
    <property type="entry name" value="MADF_DNA_bdg"/>
    <property type="match status" value="1"/>
</dbReference>
<dbReference type="PANTHER" id="PTHR12243">
    <property type="entry name" value="MADF DOMAIN TRANSCRIPTION FACTOR"/>
    <property type="match status" value="1"/>
</dbReference>
<evidence type="ECO:0000313" key="5">
    <source>
        <dbReference type="RefSeq" id="XP_049316725.1"/>
    </source>
</evidence>
<sequence length="288" mass="32016">MEDERLIALVEARSELFNKRSPFYKLQSRKDALWAEIGRELNASGEMCRRRWLTLRDRYGREVRKANAPSGSGMEVQRQWHLLDAMKFIQPHIVPRPIRFSQNICEIEQRQLPIATKDSGLQPHVHVQEVEVPSPLWPKPLIVSLPSPSPPVAVVPSPPVAVPPSPPVAVVPSPPVAVPPSPTASSSTSLPSPSCSTQVATQKGRKRGQSEPTNSEVDKKMMEAIDIFKNRWSTQAIMPVQQQQQSTSPAVQSFSTLTVSILNKMDEAKQVRAIEKMLEAAFAVQRGE</sequence>
<evidence type="ECO:0000259" key="3">
    <source>
        <dbReference type="PROSITE" id="PS51029"/>
    </source>
</evidence>
<dbReference type="InterPro" id="IPR006578">
    <property type="entry name" value="MADF-dom"/>
</dbReference>
<protein>
    <submittedName>
        <fullName evidence="5">Leiomodin-2-like</fullName>
    </submittedName>
</protein>
<accession>A0ABM3K5F5</accession>